<feature type="region of interest" description="Disordered" evidence="1">
    <location>
        <begin position="118"/>
        <end position="275"/>
    </location>
</feature>
<evidence type="ECO:0000259" key="2">
    <source>
        <dbReference type="PROSITE" id="PS50835"/>
    </source>
</evidence>
<dbReference type="SMART" id="SM00409">
    <property type="entry name" value="IG"/>
    <property type="match status" value="1"/>
</dbReference>
<feature type="region of interest" description="Disordered" evidence="1">
    <location>
        <begin position="1"/>
        <end position="33"/>
    </location>
</feature>
<dbReference type="InterPro" id="IPR007110">
    <property type="entry name" value="Ig-like_dom"/>
</dbReference>
<dbReference type="PROSITE" id="PS50835">
    <property type="entry name" value="IG_LIKE"/>
    <property type="match status" value="1"/>
</dbReference>
<sequence length="275" mass="30587">MKEQRLDSGRIVGDDGMDRKRERKKDPECSCGPAARNQYERMGGDVTMQCGSLDDDASVSWKVNGTDVKAQHRLEGPRLILTEVYLSHNGLYSCFQNPHGERRDTIYLHIGRNSVSSSYGCDGDTVLDPPTRTSTLSFPTGLFPPGSFEIPERRGRGEEEEEEEEEGGGRRREGGGGGKGGEEEREEERKEVRGRRRGGGGEEGGEEARGRRGGRRREGEEGEGEEGEWEEEGEEGKEERSRRGGGGGGEEGRRGKKERRRRGGGRKEEKGEREE</sequence>
<feature type="domain" description="Ig-like" evidence="2">
    <location>
        <begin position="27"/>
        <end position="94"/>
    </location>
</feature>
<feature type="compositionally biased region" description="Basic and acidic residues" evidence="1">
    <location>
        <begin position="265"/>
        <end position="275"/>
    </location>
</feature>
<dbReference type="Proteomes" id="UP000324091">
    <property type="component" value="Unassembled WGS sequence"/>
</dbReference>
<evidence type="ECO:0000313" key="4">
    <source>
        <dbReference type="Proteomes" id="UP000324091"/>
    </source>
</evidence>
<feature type="compositionally biased region" description="Basic and acidic residues" evidence="1">
    <location>
        <begin position="1"/>
        <end position="28"/>
    </location>
</feature>
<dbReference type="SUPFAM" id="SSF48726">
    <property type="entry name" value="Immunoglobulin"/>
    <property type="match status" value="1"/>
</dbReference>
<dbReference type="EMBL" id="RHFK02000629">
    <property type="protein sequence ID" value="TWW53580.1"/>
    <property type="molecule type" value="Genomic_DNA"/>
</dbReference>
<accession>A0A5C6MJT5</accession>
<feature type="compositionally biased region" description="Acidic residues" evidence="1">
    <location>
        <begin position="220"/>
        <end position="236"/>
    </location>
</feature>
<evidence type="ECO:0000313" key="3">
    <source>
        <dbReference type="EMBL" id="TWW53580.1"/>
    </source>
</evidence>
<organism evidence="3 4">
    <name type="scientific">Takifugu flavidus</name>
    <name type="common">sansaifugu</name>
    <dbReference type="NCBI Taxonomy" id="433684"/>
    <lineage>
        <taxon>Eukaryota</taxon>
        <taxon>Metazoa</taxon>
        <taxon>Chordata</taxon>
        <taxon>Craniata</taxon>
        <taxon>Vertebrata</taxon>
        <taxon>Euteleostomi</taxon>
        <taxon>Actinopterygii</taxon>
        <taxon>Neopterygii</taxon>
        <taxon>Teleostei</taxon>
        <taxon>Neoteleostei</taxon>
        <taxon>Acanthomorphata</taxon>
        <taxon>Eupercaria</taxon>
        <taxon>Tetraodontiformes</taxon>
        <taxon>Tetradontoidea</taxon>
        <taxon>Tetraodontidae</taxon>
        <taxon>Takifugu</taxon>
    </lineage>
</organism>
<dbReference type="InterPro" id="IPR013783">
    <property type="entry name" value="Ig-like_fold"/>
</dbReference>
<gene>
    <name evidence="3" type="ORF">D4764_0184770</name>
</gene>
<dbReference type="SMART" id="SM00408">
    <property type="entry name" value="IGc2"/>
    <property type="match status" value="1"/>
</dbReference>
<dbReference type="InterPro" id="IPR036179">
    <property type="entry name" value="Ig-like_dom_sf"/>
</dbReference>
<name>A0A5C6MJT5_9TELE</name>
<evidence type="ECO:0000256" key="1">
    <source>
        <dbReference type="SAM" id="MobiDB-lite"/>
    </source>
</evidence>
<comment type="caution">
    <text evidence="3">The sequence shown here is derived from an EMBL/GenBank/DDBJ whole genome shotgun (WGS) entry which is preliminary data.</text>
</comment>
<dbReference type="InterPro" id="IPR003598">
    <property type="entry name" value="Ig_sub2"/>
</dbReference>
<feature type="compositionally biased region" description="Basic residues" evidence="1">
    <location>
        <begin position="254"/>
        <end position="264"/>
    </location>
</feature>
<dbReference type="AlphaFoldDB" id="A0A5C6MJT5"/>
<keyword evidence="3" id="KW-0675">Receptor</keyword>
<dbReference type="InterPro" id="IPR003599">
    <property type="entry name" value="Ig_sub"/>
</dbReference>
<proteinExistence type="predicted"/>
<keyword evidence="4" id="KW-1185">Reference proteome</keyword>
<protein>
    <submittedName>
        <fullName evidence="3">Ciliary neurotrophic factor receptor subunit alpha</fullName>
    </submittedName>
</protein>
<dbReference type="Gene3D" id="2.60.40.10">
    <property type="entry name" value="Immunoglobulins"/>
    <property type="match status" value="1"/>
</dbReference>
<reference evidence="3 4" key="1">
    <citation type="submission" date="2019-04" db="EMBL/GenBank/DDBJ databases">
        <title>Chromosome genome assembly for Takifugu flavidus.</title>
        <authorList>
            <person name="Xiao S."/>
        </authorList>
    </citation>
    <scope>NUCLEOTIDE SEQUENCE [LARGE SCALE GENOMIC DNA]</scope>
    <source>
        <strain evidence="3">HTHZ2018</strain>
        <tissue evidence="3">Muscle</tissue>
    </source>
</reference>